<evidence type="ECO:0000313" key="5">
    <source>
        <dbReference type="EMBL" id="AMW32522.1"/>
    </source>
</evidence>
<evidence type="ECO:0000256" key="3">
    <source>
        <dbReference type="ARBA" id="ARBA00022448"/>
    </source>
</evidence>
<dbReference type="PANTHER" id="PTHR43649">
    <property type="entry name" value="ARABINOSE-BINDING PROTEIN-RELATED"/>
    <property type="match status" value="1"/>
</dbReference>
<comment type="similarity">
    <text evidence="2">Belongs to the bacterial solute-binding protein 1 family.</text>
</comment>
<sequence length="434" mass="49423">MRRFWLLGLLAVFAVLSFGKVTITYVNWNSGLEIEQAIVQEFMKLYPDIEVKIVKHEGNYEDWLIAQAAAGTLPDVIMIPNIPMALTNDWALDLTKMANADPEWKNIPAPIRNATIYNNKIYAVPAGLYFMGYFVNDDLFEKYNVKPLKFAPSWNEFLTAVKKLTIPKDGIIGLAEEVQIPEWYPAMKNLRLGWYTWDGKQYNLDDPSFIEAVNIAKQLWQGKYVYDALPEEQKKQYNAGWYGDVWNQGKIAIRWDGTWATPFYSTLPFKSRFIGVPGGRTPVVGDFFVISKTTKYPKEAFLFAKFVTYGRDGILKRLELDKKNEWSSLPLTTEKAVLDKYFSVKKLYPGLDEAYGKIGAGIIEGVKIVPGYIQSRWTAPTGIKVGNNPNANIGDVIWNAMRGDINIADYAKQLNKIANEQYQNAIRKIAIMTK</sequence>
<dbReference type="GO" id="GO:0030313">
    <property type="term" value="C:cell envelope"/>
    <property type="evidence" value="ECO:0007669"/>
    <property type="project" value="UniProtKB-SubCell"/>
</dbReference>
<keyword evidence="6" id="KW-1185">Reference proteome</keyword>
<reference evidence="5 6" key="1">
    <citation type="journal article" date="2015" name="Stand. Genomic Sci.">
        <title>Genome sequence of a native-feather degrading extremely thermophilic Eubacterium, Fervidobacterium islandicum AW-1.</title>
        <authorList>
            <person name="Lee Y.J."/>
            <person name="Jeong H."/>
            <person name="Park G.S."/>
            <person name="Kwak Y."/>
            <person name="Lee S.J."/>
            <person name="Lee S.J."/>
            <person name="Park M.K."/>
            <person name="Kim J.Y."/>
            <person name="Kang H.K."/>
            <person name="Shin J.H."/>
            <person name="Lee D.W."/>
        </authorList>
    </citation>
    <scope>NUCLEOTIDE SEQUENCE [LARGE SCALE GENOMIC DNA]</scope>
    <source>
        <strain evidence="5 6">AW-1</strain>
    </source>
</reference>
<dbReference type="Gene3D" id="3.40.190.10">
    <property type="entry name" value="Periplasmic binding protein-like II"/>
    <property type="match status" value="1"/>
</dbReference>
<name>A0AAI8GD17_FERIS</name>
<dbReference type="Proteomes" id="UP000093740">
    <property type="component" value="Chromosome"/>
</dbReference>
<dbReference type="SUPFAM" id="SSF53850">
    <property type="entry name" value="Periplasmic binding protein-like II"/>
    <property type="match status" value="1"/>
</dbReference>
<keyword evidence="4" id="KW-0732">Signal</keyword>
<evidence type="ECO:0000256" key="2">
    <source>
        <dbReference type="ARBA" id="ARBA00008520"/>
    </source>
</evidence>
<proteinExistence type="inferred from homology"/>
<evidence type="ECO:0000313" key="6">
    <source>
        <dbReference type="Proteomes" id="UP000093740"/>
    </source>
</evidence>
<accession>A0AAI8GD17</accession>
<organism evidence="5 6">
    <name type="scientific">Fervidobacterium islandicum</name>
    <dbReference type="NCBI Taxonomy" id="2423"/>
    <lineage>
        <taxon>Bacteria</taxon>
        <taxon>Thermotogati</taxon>
        <taxon>Thermotogota</taxon>
        <taxon>Thermotogae</taxon>
        <taxon>Thermotogales</taxon>
        <taxon>Fervidobacteriaceae</taxon>
        <taxon>Fervidobacterium</taxon>
    </lineage>
</organism>
<keyword evidence="3" id="KW-0813">Transport</keyword>
<dbReference type="KEGG" id="fia:NA23_03940"/>
<dbReference type="PANTHER" id="PTHR43649:SF31">
    <property type="entry name" value="SN-GLYCEROL-3-PHOSPHATE-BINDING PERIPLASMIC PROTEIN UGPB"/>
    <property type="match status" value="1"/>
</dbReference>
<evidence type="ECO:0000256" key="4">
    <source>
        <dbReference type="ARBA" id="ARBA00022729"/>
    </source>
</evidence>
<evidence type="ECO:0000256" key="1">
    <source>
        <dbReference type="ARBA" id="ARBA00004196"/>
    </source>
</evidence>
<dbReference type="RefSeq" id="WP_033191020.1">
    <property type="nucleotide sequence ID" value="NZ_CP014334.2"/>
</dbReference>
<dbReference type="InterPro" id="IPR006059">
    <property type="entry name" value="SBP"/>
</dbReference>
<dbReference type="AlphaFoldDB" id="A0AAI8GD17"/>
<dbReference type="Pfam" id="PF01547">
    <property type="entry name" value="SBP_bac_1"/>
    <property type="match status" value="1"/>
</dbReference>
<dbReference type="EMBL" id="CP014334">
    <property type="protein sequence ID" value="AMW32522.1"/>
    <property type="molecule type" value="Genomic_DNA"/>
</dbReference>
<gene>
    <name evidence="5" type="ORF">NA23_03940</name>
</gene>
<protein>
    <submittedName>
        <fullName evidence="5">Extracellular solute-binding protein</fullName>
    </submittedName>
</protein>
<comment type="subcellular location">
    <subcellularLocation>
        <location evidence="1">Cell envelope</location>
    </subcellularLocation>
</comment>
<dbReference type="InterPro" id="IPR050490">
    <property type="entry name" value="Bact_solute-bd_prot1"/>
</dbReference>